<keyword evidence="4 7" id="KW-1133">Transmembrane helix</keyword>
<keyword evidence="9" id="KW-1185">Reference proteome</keyword>
<feature type="transmembrane region" description="Helical" evidence="7">
    <location>
        <begin position="260"/>
        <end position="281"/>
    </location>
</feature>
<dbReference type="InterPro" id="IPR007816">
    <property type="entry name" value="ResB-like_domain"/>
</dbReference>
<dbReference type="OrthoDB" id="565797at2759"/>
<evidence type="ECO:0000256" key="1">
    <source>
        <dbReference type="ARBA" id="ARBA00004141"/>
    </source>
</evidence>
<proteinExistence type="inferred from homology"/>
<dbReference type="AlphaFoldDB" id="A0A6P8D8G1"/>
<evidence type="ECO:0000256" key="2">
    <source>
        <dbReference type="ARBA" id="ARBA00022692"/>
    </source>
</evidence>
<feature type="region of interest" description="Disordered" evidence="6">
    <location>
        <begin position="72"/>
        <end position="91"/>
    </location>
</feature>
<evidence type="ECO:0000256" key="4">
    <source>
        <dbReference type="ARBA" id="ARBA00022989"/>
    </source>
</evidence>
<protein>
    <submittedName>
        <fullName evidence="10">Cytochrome c biogenesis protein CCS1, chloroplastic isoform X1</fullName>
    </submittedName>
</protein>
<dbReference type="RefSeq" id="XP_031390804.1">
    <property type="nucleotide sequence ID" value="XM_031534944.1"/>
</dbReference>
<dbReference type="GO" id="GO:0017004">
    <property type="term" value="P:cytochrome complex assembly"/>
    <property type="evidence" value="ECO:0007669"/>
    <property type="project" value="UniProtKB-KW"/>
</dbReference>
<evidence type="ECO:0000256" key="3">
    <source>
        <dbReference type="ARBA" id="ARBA00022748"/>
    </source>
</evidence>
<reference evidence="10" key="2">
    <citation type="submission" date="2025-08" db="UniProtKB">
        <authorList>
            <consortium name="RefSeq"/>
        </authorList>
    </citation>
    <scope>IDENTIFICATION</scope>
    <source>
        <tissue evidence="10">Leaf</tissue>
    </source>
</reference>
<evidence type="ECO:0000259" key="8">
    <source>
        <dbReference type="Pfam" id="PF05140"/>
    </source>
</evidence>
<sequence>MESLHSINRLNPSLPRTLFIPCNAQIHSLCNRNRALHFRVSCKLKSSLDARKNAKLVSQKILLSEKVPPPLAEEKGDLAGDGGEEAGKSGRGGGVGLVKRFSRRVLAVLSNLPLAIGEMATVAALMALGTVIDQGEAPGFYFQKYPEENPVLGFFTWRWVLTLGFDHMFSSPIFLGMLALLAASLMACTYTTQIPIVKVARRWKFMSSPEAIRKQEYSDTLPRASIEDLGVILMGAGYEVFLKGPSLYAFKGLAGRFAPIGVHLAMLLIMVGGTVSAAGSFRGSVTVPQGLNFVIGDVLGPSGFLSTPTEAFNTEVHVNRFYMDYYDSGEVSQFHTDLSLLDLSGKEVMRKTISVNDPLRYGGITIYQTDWSFSTLQILKDDEGPFNLPMAPLQINGDKKLFGTFLPTGDDDSPKVKGISMLARDLQSIVLYDQDGKFTGVRRPNSKLPIDIGGTKVVIVDAIGSSGLDLKTDPGVPVVYAGFGALMLTTCISYLSHAQIWAMQDGTAVVVGGKTNRAKAEFPEEMNRLLDRVPEIVESPSKNPEGVGS</sequence>
<feature type="domain" description="ResB-like" evidence="8">
    <location>
        <begin position="443"/>
        <end position="526"/>
    </location>
</feature>
<evidence type="ECO:0000256" key="7">
    <source>
        <dbReference type="SAM" id="Phobius"/>
    </source>
</evidence>
<feature type="transmembrane region" description="Helical" evidence="7">
    <location>
        <begin position="105"/>
        <end position="132"/>
    </location>
</feature>
<accession>A0A6P8D8G1</accession>
<dbReference type="GeneID" id="116203271"/>
<keyword evidence="3" id="KW-0201">Cytochrome c-type biogenesis</keyword>
<feature type="domain" description="ResB-like" evidence="8">
    <location>
        <begin position="114"/>
        <end position="374"/>
    </location>
</feature>
<evidence type="ECO:0000313" key="10">
    <source>
        <dbReference type="RefSeq" id="XP_031390804.1"/>
    </source>
</evidence>
<keyword evidence="2 7" id="KW-0812">Transmembrane</keyword>
<name>A0A6P8D8G1_PUNGR</name>
<dbReference type="InterPro" id="IPR023494">
    <property type="entry name" value="Cyt_c_bgen_Ccs1/CcsB/ResB"/>
</dbReference>
<evidence type="ECO:0000313" key="9">
    <source>
        <dbReference type="Proteomes" id="UP000515151"/>
    </source>
</evidence>
<keyword evidence="5 7" id="KW-0472">Membrane</keyword>
<dbReference type="HAMAP" id="MF_01392">
    <property type="entry name" value="CytC_Ccs1"/>
    <property type="match status" value="1"/>
</dbReference>
<gene>
    <name evidence="10" type="primary">LOC116203271</name>
</gene>
<dbReference type="GO" id="GO:0016020">
    <property type="term" value="C:membrane"/>
    <property type="evidence" value="ECO:0007669"/>
    <property type="project" value="UniProtKB-SubCell"/>
</dbReference>
<evidence type="ECO:0000256" key="5">
    <source>
        <dbReference type="ARBA" id="ARBA00023136"/>
    </source>
</evidence>
<feature type="transmembrane region" description="Helical" evidence="7">
    <location>
        <begin position="173"/>
        <end position="197"/>
    </location>
</feature>
<dbReference type="Proteomes" id="UP000515151">
    <property type="component" value="Chromosome 4"/>
</dbReference>
<dbReference type="PANTHER" id="PTHR31566:SF0">
    <property type="entry name" value="CYTOCHROME C BIOGENESIS PROTEIN CCS1, CHLOROPLASTIC"/>
    <property type="match status" value="1"/>
</dbReference>
<evidence type="ECO:0000256" key="6">
    <source>
        <dbReference type="SAM" id="MobiDB-lite"/>
    </source>
</evidence>
<dbReference type="Pfam" id="PF05140">
    <property type="entry name" value="ResB"/>
    <property type="match status" value="2"/>
</dbReference>
<comment type="subcellular location">
    <subcellularLocation>
        <location evidence="1">Membrane</location>
        <topology evidence="1">Multi-pass membrane protein</topology>
    </subcellularLocation>
</comment>
<reference evidence="9" key="1">
    <citation type="journal article" date="2020" name="Plant Biotechnol. J.">
        <title>The pomegranate (Punica granatum L.) draft genome dissects genetic divergence between soft- and hard-seeded cultivars.</title>
        <authorList>
            <person name="Luo X."/>
            <person name="Li H."/>
            <person name="Wu Z."/>
            <person name="Yao W."/>
            <person name="Zhao P."/>
            <person name="Cao D."/>
            <person name="Yu H."/>
            <person name="Li K."/>
            <person name="Poudel K."/>
            <person name="Zhao D."/>
            <person name="Zhang F."/>
            <person name="Xia X."/>
            <person name="Chen L."/>
            <person name="Wang Q."/>
            <person name="Jing D."/>
            <person name="Cao S."/>
        </authorList>
    </citation>
    <scope>NUCLEOTIDE SEQUENCE [LARGE SCALE GENOMIC DNA]</scope>
    <source>
        <strain evidence="9">cv. Tunisia</strain>
    </source>
</reference>
<dbReference type="PANTHER" id="PTHR31566">
    <property type="entry name" value="CYTOCHROME C BIOGENESIS PROTEIN CCS1, CHLOROPLASTIC"/>
    <property type="match status" value="1"/>
</dbReference>
<organism evidence="9 10">
    <name type="scientific">Punica granatum</name>
    <name type="common">Pomegranate</name>
    <dbReference type="NCBI Taxonomy" id="22663"/>
    <lineage>
        <taxon>Eukaryota</taxon>
        <taxon>Viridiplantae</taxon>
        <taxon>Streptophyta</taxon>
        <taxon>Embryophyta</taxon>
        <taxon>Tracheophyta</taxon>
        <taxon>Spermatophyta</taxon>
        <taxon>Magnoliopsida</taxon>
        <taxon>eudicotyledons</taxon>
        <taxon>Gunneridae</taxon>
        <taxon>Pentapetalae</taxon>
        <taxon>rosids</taxon>
        <taxon>malvids</taxon>
        <taxon>Myrtales</taxon>
        <taxon>Lythraceae</taxon>
        <taxon>Punica</taxon>
    </lineage>
</organism>